<evidence type="ECO:0008006" key="4">
    <source>
        <dbReference type="Google" id="ProtNLM"/>
    </source>
</evidence>
<evidence type="ECO:0000313" key="2">
    <source>
        <dbReference type="EMBL" id="PTX62975.1"/>
    </source>
</evidence>
<feature type="signal peptide" evidence="1">
    <location>
        <begin position="1"/>
        <end position="23"/>
    </location>
</feature>
<proteinExistence type="predicted"/>
<sequence length="191" mass="21257">MKSKILKLVVACTLLQICLYACCTDVNNIFLSTIDFTVRDMADNDITSVTNEDFSLLAKTDYDFSPVTSLIRKSNFINMAYATSCDDEFIITKFVTNVVLTADVPLFGIAAGNALNEHVLVGFGVVSEETGFSMNDMKAALNYELTNRSEDYFLTFDTVIPTETTVTFTLTITFENDEELVRTTNSVTFTE</sequence>
<keyword evidence="3" id="KW-1185">Reference proteome</keyword>
<reference evidence="2 3" key="1">
    <citation type="submission" date="2018-04" db="EMBL/GenBank/DDBJ databases">
        <title>Genomic Encyclopedia of Archaeal and Bacterial Type Strains, Phase II (KMG-II): from individual species to whole genera.</title>
        <authorList>
            <person name="Goeker M."/>
        </authorList>
    </citation>
    <scope>NUCLEOTIDE SEQUENCE [LARGE SCALE GENOMIC DNA]</scope>
    <source>
        <strain evidence="2 3">DSM 25731</strain>
    </source>
</reference>
<keyword evidence="1" id="KW-0732">Signal</keyword>
<dbReference type="AlphaFoldDB" id="A0A2T6C3V2"/>
<comment type="caution">
    <text evidence="2">The sequence shown here is derived from an EMBL/GenBank/DDBJ whole genome shotgun (WGS) entry which is preliminary data.</text>
</comment>
<dbReference type="EMBL" id="QBKT01000002">
    <property type="protein sequence ID" value="PTX62975.1"/>
    <property type="molecule type" value="Genomic_DNA"/>
</dbReference>
<feature type="chain" id="PRO_5015520673" description="Lipoprotein" evidence="1">
    <location>
        <begin position="24"/>
        <end position="191"/>
    </location>
</feature>
<protein>
    <recommendedName>
        <fullName evidence="4">Lipoprotein</fullName>
    </recommendedName>
</protein>
<evidence type="ECO:0000256" key="1">
    <source>
        <dbReference type="SAM" id="SignalP"/>
    </source>
</evidence>
<organism evidence="2 3">
    <name type="scientific">Kordia periserrulae</name>
    <dbReference type="NCBI Taxonomy" id="701523"/>
    <lineage>
        <taxon>Bacteria</taxon>
        <taxon>Pseudomonadati</taxon>
        <taxon>Bacteroidota</taxon>
        <taxon>Flavobacteriia</taxon>
        <taxon>Flavobacteriales</taxon>
        <taxon>Flavobacteriaceae</taxon>
        <taxon>Kordia</taxon>
    </lineage>
</organism>
<dbReference type="RefSeq" id="WP_108113945.1">
    <property type="nucleotide sequence ID" value="NZ_QBKT01000002.1"/>
</dbReference>
<dbReference type="Proteomes" id="UP000244090">
    <property type="component" value="Unassembled WGS sequence"/>
</dbReference>
<dbReference type="OrthoDB" id="1439844at2"/>
<accession>A0A2T6C3V2</accession>
<gene>
    <name evidence="2" type="ORF">C8N46_102376</name>
</gene>
<name>A0A2T6C3V2_9FLAO</name>
<evidence type="ECO:0000313" key="3">
    <source>
        <dbReference type="Proteomes" id="UP000244090"/>
    </source>
</evidence>